<name>A0AAV4B6W3_9GAST</name>
<proteinExistence type="predicted"/>
<protein>
    <submittedName>
        <fullName evidence="2">Uncharacterized protein</fullName>
    </submittedName>
</protein>
<evidence type="ECO:0000256" key="1">
    <source>
        <dbReference type="SAM" id="Phobius"/>
    </source>
</evidence>
<keyword evidence="1" id="KW-0812">Transmembrane</keyword>
<sequence length="134" mass="14436">MYTLAIAHALPIVTVFFQINTRNDGLADTKSVYKSLAIAAWGITLRLFSCVSDIKLKNHLSVTAGFSAVCLAAGVESFLIKPDIDKIDPVLGLGNLSGAIAQVLAAFFHSLVFEVTAKCPSFCLGLEFHICVRY</sequence>
<keyword evidence="1" id="KW-0472">Membrane</keyword>
<keyword evidence="1" id="KW-1133">Transmembrane helix</keyword>
<gene>
    <name evidence="2" type="ORF">PoB_004095900</name>
</gene>
<dbReference type="EMBL" id="BLXT01004562">
    <property type="protein sequence ID" value="GFO14454.1"/>
    <property type="molecule type" value="Genomic_DNA"/>
</dbReference>
<keyword evidence="3" id="KW-1185">Reference proteome</keyword>
<accession>A0AAV4B6W3</accession>
<organism evidence="2 3">
    <name type="scientific">Plakobranchus ocellatus</name>
    <dbReference type="NCBI Taxonomy" id="259542"/>
    <lineage>
        <taxon>Eukaryota</taxon>
        <taxon>Metazoa</taxon>
        <taxon>Spiralia</taxon>
        <taxon>Lophotrochozoa</taxon>
        <taxon>Mollusca</taxon>
        <taxon>Gastropoda</taxon>
        <taxon>Heterobranchia</taxon>
        <taxon>Euthyneura</taxon>
        <taxon>Panpulmonata</taxon>
        <taxon>Sacoglossa</taxon>
        <taxon>Placobranchoidea</taxon>
        <taxon>Plakobranchidae</taxon>
        <taxon>Plakobranchus</taxon>
    </lineage>
</organism>
<evidence type="ECO:0000313" key="2">
    <source>
        <dbReference type="EMBL" id="GFO14454.1"/>
    </source>
</evidence>
<reference evidence="2 3" key="1">
    <citation type="journal article" date="2021" name="Elife">
        <title>Chloroplast acquisition without the gene transfer in kleptoplastic sea slugs, Plakobranchus ocellatus.</title>
        <authorList>
            <person name="Maeda T."/>
            <person name="Takahashi S."/>
            <person name="Yoshida T."/>
            <person name="Shimamura S."/>
            <person name="Takaki Y."/>
            <person name="Nagai Y."/>
            <person name="Toyoda A."/>
            <person name="Suzuki Y."/>
            <person name="Arimoto A."/>
            <person name="Ishii H."/>
            <person name="Satoh N."/>
            <person name="Nishiyama T."/>
            <person name="Hasebe M."/>
            <person name="Maruyama T."/>
            <person name="Minagawa J."/>
            <person name="Obokata J."/>
            <person name="Shigenobu S."/>
        </authorList>
    </citation>
    <scope>NUCLEOTIDE SEQUENCE [LARGE SCALE GENOMIC DNA]</scope>
</reference>
<comment type="caution">
    <text evidence="2">The sequence shown here is derived from an EMBL/GenBank/DDBJ whole genome shotgun (WGS) entry which is preliminary data.</text>
</comment>
<feature type="transmembrane region" description="Helical" evidence="1">
    <location>
        <begin position="60"/>
        <end position="80"/>
    </location>
</feature>
<feature type="transmembrane region" description="Helical" evidence="1">
    <location>
        <begin position="92"/>
        <end position="112"/>
    </location>
</feature>
<dbReference type="AlphaFoldDB" id="A0AAV4B6W3"/>
<evidence type="ECO:0000313" key="3">
    <source>
        <dbReference type="Proteomes" id="UP000735302"/>
    </source>
</evidence>
<dbReference type="Proteomes" id="UP000735302">
    <property type="component" value="Unassembled WGS sequence"/>
</dbReference>